<proteinExistence type="predicted"/>
<keyword evidence="2" id="KW-1185">Reference proteome</keyword>
<protein>
    <recommendedName>
        <fullName evidence="3">JAB domain-containing protein</fullName>
    </recommendedName>
</protein>
<dbReference type="RefSeq" id="WP_210645152.1">
    <property type="nucleotide sequence ID" value="NZ_JAGFBU010000001.1"/>
</dbReference>
<reference evidence="1 2" key="1">
    <citation type="submission" date="2021-03" db="EMBL/GenBank/DDBJ databases">
        <title>Flavobacterium Flabelliformis Sp. Nov. And Flavobacterium Geliluteum Sp. Nov., Two Novel Multidrug Resistant Psychrophilic Species Isolated From Antarctica.</title>
        <authorList>
            <person name="Kralova S."/>
            <person name="Busse H.J."/>
            <person name="Bezdicek M."/>
            <person name="Nykrynova M."/>
            <person name="Kroupova E."/>
            <person name="Krsek D."/>
            <person name="Sedlacek I."/>
        </authorList>
    </citation>
    <scope>NUCLEOTIDE SEQUENCE [LARGE SCALE GENOMIC DNA]</scope>
    <source>
        <strain evidence="1 2">P4023</strain>
    </source>
</reference>
<accession>A0ABS5CRB4</accession>
<evidence type="ECO:0000313" key="1">
    <source>
        <dbReference type="EMBL" id="MBP4141156.1"/>
    </source>
</evidence>
<dbReference type="EMBL" id="JAGFBU010000001">
    <property type="protein sequence ID" value="MBP4141156.1"/>
    <property type="molecule type" value="Genomic_DNA"/>
</dbReference>
<evidence type="ECO:0008006" key="3">
    <source>
        <dbReference type="Google" id="ProtNLM"/>
    </source>
</evidence>
<evidence type="ECO:0000313" key="2">
    <source>
        <dbReference type="Proteomes" id="UP000674217"/>
    </source>
</evidence>
<name>A0ABS5CRB4_9FLAO</name>
<gene>
    <name evidence="1" type="ORF">J3S90_05000</name>
</gene>
<organism evidence="1 2">
    <name type="scientific">Flavobacterium flabelliforme</name>
    <dbReference type="NCBI Taxonomy" id="2816119"/>
    <lineage>
        <taxon>Bacteria</taxon>
        <taxon>Pseudomonadati</taxon>
        <taxon>Bacteroidota</taxon>
        <taxon>Flavobacteriia</taxon>
        <taxon>Flavobacteriales</taxon>
        <taxon>Flavobacteriaceae</taxon>
        <taxon>Flavobacterium</taxon>
    </lineage>
</organism>
<sequence length="119" mass="13555">MDSPINNKEAGVEVKRMMNPDENFRYEYNQVLSNEEFSVALSIGSSYVGGFHSHPSEGYAMFSFQDIRFLLNVYDKASSTRKDEAFNGLVWKDSKGITNTNMIKINNVEALRTQLQCVE</sequence>
<comment type="caution">
    <text evidence="1">The sequence shown here is derived from an EMBL/GenBank/DDBJ whole genome shotgun (WGS) entry which is preliminary data.</text>
</comment>
<dbReference type="Proteomes" id="UP000674217">
    <property type="component" value="Unassembled WGS sequence"/>
</dbReference>